<dbReference type="Gene3D" id="2.30.30.660">
    <property type="entry name" value="Protein of unknown function (DUF3539)"/>
    <property type="match status" value="1"/>
</dbReference>
<name>A0A2T1FD54_9CYAN</name>
<comment type="caution">
    <text evidence="1">The sequence shown here is derived from an EMBL/GenBank/DDBJ whole genome shotgun (WGS) entry which is preliminary data.</text>
</comment>
<protein>
    <submittedName>
        <fullName evidence="1">DUF3539 domain-containing protein</fullName>
    </submittedName>
</protein>
<proteinExistence type="predicted"/>
<dbReference type="AlphaFoldDB" id="A0A2T1FD54"/>
<dbReference type="Gene3D" id="6.10.250.870">
    <property type="match status" value="1"/>
</dbReference>
<sequence>MNLMTSENYLNHPTFGLLYRICVVEENQELFTTLYAQRIFFLVTNNADGLSFQPLTRADARLMLDNRIRILKRNGQILEYQELQAMIQQNFPG</sequence>
<dbReference type="NCBIfam" id="NF045912">
    <property type="entry name" value="TransCoactPipX"/>
    <property type="match status" value="1"/>
</dbReference>
<keyword evidence="2" id="KW-1185">Reference proteome</keyword>
<organism evidence="1 2">
    <name type="scientific">Chamaesiphon polymorphus CCALA 037</name>
    <dbReference type="NCBI Taxonomy" id="2107692"/>
    <lineage>
        <taxon>Bacteria</taxon>
        <taxon>Bacillati</taxon>
        <taxon>Cyanobacteriota</taxon>
        <taxon>Cyanophyceae</taxon>
        <taxon>Gomontiellales</taxon>
        <taxon>Chamaesiphonaceae</taxon>
        <taxon>Chamaesiphon</taxon>
    </lineage>
</organism>
<evidence type="ECO:0000313" key="2">
    <source>
        <dbReference type="Proteomes" id="UP000238937"/>
    </source>
</evidence>
<gene>
    <name evidence="1" type="ORF">C7B77_26475</name>
</gene>
<reference evidence="1 2" key="1">
    <citation type="submission" date="2018-03" db="EMBL/GenBank/DDBJ databases">
        <title>The ancient ancestry and fast evolution of plastids.</title>
        <authorList>
            <person name="Moore K.R."/>
            <person name="Magnabosco C."/>
            <person name="Momper L."/>
            <person name="Gold D.A."/>
            <person name="Bosak T."/>
            <person name="Fournier G.P."/>
        </authorList>
    </citation>
    <scope>NUCLEOTIDE SEQUENCE [LARGE SCALE GENOMIC DNA]</scope>
    <source>
        <strain evidence="1 2">CCALA 037</strain>
    </source>
</reference>
<dbReference type="EMBL" id="PVWO01000568">
    <property type="protein sequence ID" value="PSB42891.1"/>
    <property type="molecule type" value="Genomic_DNA"/>
</dbReference>
<dbReference type="OrthoDB" id="531370at2"/>
<evidence type="ECO:0000313" key="1">
    <source>
        <dbReference type="EMBL" id="PSB42891.1"/>
    </source>
</evidence>
<dbReference type="Proteomes" id="UP000238937">
    <property type="component" value="Unassembled WGS sequence"/>
</dbReference>
<dbReference type="Pfam" id="PF12058">
    <property type="entry name" value="PipX"/>
    <property type="match status" value="1"/>
</dbReference>
<accession>A0A2T1FD54</accession>
<dbReference type="InterPro" id="IPR021926">
    <property type="entry name" value="PipX"/>
</dbReference>